<dbReference type="EC" id="3.5.2.9" evidence="1"/>
<keyword evidence="3" id="KW-1185">Reference proteome</keyword>
<dbReference type="KEGG" id="ari:UM93_14960"/>
<dbReference type="InterPro" id="IPR011330">
    <property type="entry name" value="Glyco_hydro/deAcase_b/a-brl"/>
</dbReference>
<reference evidence="2 3" key="1">
    <citation type="journal article" date="2015" name="Genome Announc.">
        <title>Complete Genome Sequencing of Protease-Producing Novel Arthrobacter sp. Strain IHBB 11108 Using PacBio Single-Molecule Real-Time Sequencing Technology.</title>
        <authorList>
            <person name="Kiran S."/>
            <person name="Swarnkar M.K."/>
            <person name="Pal M."/>
            <person name="Thakur R."/>
            <person name="Tewari R."/>
            <person name="Singh A.K."/>
            <person name="Gulati A."/>
        </authorList>
    </citation>
    <scope>NUCLEOTIDE SEQUENCE [LARGE SCALE GENOMIC DNA]</scope>
    <source>
        <strain evidence="2 3">IHBB 11108</strain>
    </source>
</reference>
<evidence type="ECO:0000256" key="1">
    <source>
        <dbReference type="HAMAP-Rule" id="MF_00691"/>
    </source>
</evidence>
<accession>A0A0D4C3K9</accession>
<evidence type="ECO:0000313" key="2">
    <source>
        <dbReference type="EMBL" id="AJT43178.1"/>
    </source>
</evidence>
<comment type="function">
    <text evidence="1">Catalyzes the cleavage of 5-oxoproline to form L-glutamate coupled to the hydrolysis of ATP to ADP and inorganic phosphate.</text>
</comment>
<comment type="similarity">
    <text evidence="1">Belongs to the LamB/PxpA family.</text>
</comment>
<dbReference type="Pfam" id="PF03746">
    <property type="entry name" value="LamB_YcsF"/>
    <property type="match status" value="1"/>
</dbReference>
<dbReference type="CDD" id="cd10787">
    <property type="entry name" value="LamB_YcsF_like"/>
    <property type="match status" value="1"/>
</dbReference>
<dbReference type="OrthoDB" id="9773478at2"/>
<dbReference type="PANTHER" id="PTHR30292">
    <property type="entry name" value="UNCHARACTERIZED PROTEIN YBGL-RELATED"/>
    <property type="match status" value="1"/>
</dbReference>
<dbReference type="HOGENOM" id="CLU_069535_0_0_11"/>
<dbReference type="NCBIfam" id="NF003816">
    <property type="entry name" value="PRK05406.1-5"/>
    <property type="match status" value="1"/>
</dbReference>
<protein>
    <recommendedName>
        <fullName evidence="1">5-oxoprolinase subunit A</fullName>
        <shortName evidence="1">5-OPase subunit A</shortName>
        <ecNumber evidence="1">3.5.2.9</ecNumber>
    </recommendedName>
    <alternativeName>
        <fullName evidence="1">5-oxoprolinase (ATP-hydrolyzing) subunit A</fullName>
    </alternativeName>
</protein>
<keyword evidence="1" id="KW-0378">Hydrolase</keyword>
<dbReference type="GO" id="GO:0005975">
    <property type="term" value="P:carbohydrate metabolic process"/>
    <property type="evidence" value="ECO:0007669"/>
    <property type="project" value="InterPro"/>
</dbReference>
<dbReference type="STRING" id="1618207.UM93_14960"/>
<comment type="catalytic activity">
    <reaction evidence="1">
        <text>5-oxo-L-proline + ATP + 2 H2O = L-glutamate + ADP + phosphate + H(+)</text>
        <dbReference type="Rhea" id="RHEA:10348"/>
        <dbReference type="ChEBI" id="CHEBI:15377"/>
        <dbReference type="ChEBI" id="CHEBI:15378"/>
        <dbReference type="ChEBI" id="CHEBI:29985"/>
        <dbReference type="ChEBI" id="CHEBI:30616"/>
        <dbReference type="ChEBI" id="CHEBI:43474"/>
        <dbReference type="ChEBI" id="CHEBI:58402"/>
        <dbReference type="ChEBI" id="CHEBI:456216"/>
        <dbReference type="EC" id="3.5.2.9"/>
    </reaction>
</comment>
<organism evidence="2 3">
    <name type="scientific">Psychromicrobium lacuslunae</name>
    <dbReference type="NCBI Taxonomy" id="1618207"/>
    <lineage>
        <taxon>Bacteria</taxon>
        <taxon>Bacillati</taxon>
        <taxon>Actinomycetota</taxon>
        <taxon>Actinomycetes</taxon>
        <taxon>Micrococcales</taxon>
        <taxon>Micrococcaceae</taxon>
        <taxon>Psychromicrobium</taxon>
    </lineage>
</organism>
<sequence length="250" mass="26233">MVDLNSDLGESFGSWTMGDDEALLSLVSSANVACGFHAGDPQTMLRTVRIAQQRGVSLGAHPAYRDLVGFGRRLLDVSAEELHADVLYQVAALDGVARSAGATLSYVKPHGALYNRIVSDPVQAAAVARAVHELPGNLAILGLPGSAIETACGELGVSFYREAFVDRGYLADGSLVPRTAPGAVLHEVEMIAERAVRMVREGVVQAVDGSLVELRPDSLCVHGDTPGAVAMASAVRTALTAEGVRIERFA</sequence>
<evidence type="ECO:0000313" key="3">
    <source>
        <dbReference type="Proteomes" id="UP000061839"/>
    </source>
</evidence>
<proteinExistence type="inferred from homology"/>
<dbReference type="Proteomes" id="UP000061839">
    <property type="component" value="Chromosome"/>
</dbReference>
<dbReference type="EMBL" id="CP011005">
    <property type="protein sequence ID" value="AJT43178.1"/>
    <property type="molecule type" value="Genomic_DNA"/>
</dbReference>
<keyword evidence="1" id="KW-0067">ATP-binding</keyword>
<dbReference type="GO" id="GO:0005524">
    <property type="term" value="F:ATP binding"/>
    <property type="evidence" value="ECO:0007669"/>
    <property type="project" value="UniProtKB-UniRule"/>
</dbReference>
<gene>
    <name evidence="1" type="primary">pxpA</name>
    <name evidence="2" type="ORF">UM93_14960</name>
</gene>
<dbReference type="AlphaFoldDB" id="A0A0D4C3K9"/>
<dbReference type="InterPro" id="IPR005501">
    <property type="entry name" value="LamB/YcsF/PxpA-like"/>
</dbReference>
<comment type="subunit">
    <text evidence="1">Forms a complex composed of PxpA, PxpB and PxpC.</text>
</comment>
<dbReference type="Gene3D" id="3.20.20.370">
    <property type="entry name" value="Glycoside hydrolase/deacetylase"/>
    <property type="match status" value="1"/>
</dbReference>
<dbReference type="PANTHER" id="PTHR30292:SF0">
    <property type="entry name" value="5-OXOPROLINASE SUBUNIT A"/>
    <property type="match status" value="1"/>
</dbReference>
<name>A0A0D4C3K9_9MICC</name>
<dbReference type="PATRIC" id="fig|1618207.4.peg.3047"/>
<dbReference type="HAMAP" id="MF_00691">
    <property type="entry name" value="PxpA"/>
    <property type="match status" value="1"/>
</dbReference>
<dbReference type="GO" id="GO:0017168">
    <property type="term" value="F:5-oxoprolinase (ATP-hydrolyzing) activity"/>
    <property type="evidence" value="ECO:0007669"/>
    <property type="project" value="UniProtKB-UniRule"/>
</dbReference>
<dbReference type="SUPFAM" id="SSF88713">
    <property type="entry name" value="Glycoside hydrolase/deacetylase"/>
    <property type="match status" value="1"/>
</dbReference>
<keyword evidence="1" id="KW-0547">Nucleotide-binding</keyword>
<dbReference type="NCBIfam" id="NF003814">
    <property type="entry name" value="PRK05406.1-3"/>
    <property type="match status" value="1"/>
</dbReference>